<proteinExistence type="predicted"/>
<name>X0VDW9_9ZZZZ</name>
<dbReference type="AlphaFoldDB" id="X0VDW9"/>
<comment type="caution">
    <text evidence="1">The sequence shown here is derived from an EMBL/GenBank/DDBJ whole genome shotgun (WGS) entry which is preliminary data.</text>
</comment>
<evidence type="ECO:0000313" key="1">
    <source>
        <dbReference type="EMBL" id="GAF98760.1"/>
    </source>
</evidence>
<feature type="non-terminal residue" evidence="1">
    <location>
        <position position="130"/>
    </location>
</feature>
<feature type="non-terminal residue" evidence="1">
    <location>
        <position position="1"/>
    </location>
</feature>
<organism evidence="1">
    <name type="scientific">marine sediment metagenome</name>
    <dbReference type="NCBI Taxonomy" id="412755"/>
    <lineage>
        <taxon>unclassified sequences</taxon>
        <taxon>metagenomes</taxon>
        <taxon>ecological metagenomes</taxon>
    </lineage>
</organism>
<gene>
    <name evidence="1" type="ORF">S01H1_23602</name>
</gene>
<protein>
    <submittedName>
        <fullName evidence="1">Uncharacterized protein</fullName>
    </submittedName>
</protein>
<sequence>VGTLLVGGNRAWLNTFNSANKQIKQDALATTVAFGSMGRRSNRLGYTIYKVNGGTFTPAVPVTSDPQEVVSGDAVEFRYWDVGMDSTDSSNLLDVTKTATAYALFYLQGGTLKVDYAPYPPAAVKGEFRP</sequence>
<reference evidence="1" key="1">
    <citation type="journal article" date="2014" name="Front. Microbiol.">
        <title>High frequency of phylogenetically diverse reductive dehalogenase-homologous genes in deep subseafloor sedimentary metagenomes.</title>
        <authorList>
            <person name="Kawai M."/>
            <person name="Futagami T."/>
            <person name="Toyoda A."/>
            <person name="Takaki Y."/>
            <person name="Nishi S."/>
            <person name="Hori S."/>
            <person name="Arai W."/>
            <person name="Tsubouchi T."/>
            <person name="Morono Y."/>
            <person name="Uchiyama I."/>
            <person name="Ito T."/>
            <person name="Fujiyama A."/>
            <person name="Inagaki F."/>
            <person name="Takami H."/>
        </authorList>
    </citation>
    <scope>NUCLEOTIDE SEQUENCE</scope>
    <source>
        <strain evidence="1">Expedition CK06-06</strain>
    </source>
</reference>
<accession>X0VDW9</accession>
<dbReference type="EMBL" id="BARS01013687">
    <property type="protein sequence ID" value="GAF98760.1"/>
    <property type="molecule type" value="Genomic_DNA"/>
</dbReference>